<dbReference type="Gene3D" id="3.30.2310.20">
    <property type="entry name" value="RelE-like"/>
    <property type="match status" value="1"/>
</dbReference>
<dbReference type="EMBL" id="JACCQK010000626">
    <property type="protein sequence ID" value="MBG0780217.1"/>
    <property type="molecule type" value="Genomic_DNA"/>
</dbReference>
<evidence type="ECO:0000256" key="1">
    <source>
        <dbReference type="ARBA" id="ARBA00022649"/>
    </source>
</evidence>
<evidence type="ECO:0000313" key="3">
    <source>
        <dbReference type="Proteomes" id="UP000706172"/>
    </source>
</evidence>
<protein>
    <submittedName>
        <fullName evidence="2">Type II toxin-antitoxin system RelE/ParE family toxin</fullName>
    </submittedName>
</protein>
<proteinExistence type="predicted"/>
<dbReference type="AlphaFoldDB" id="A0A931CVN6"/>
<organism evidence="2 3">
    <name type="scientific">Desulfotignum balticum</name>
    <dbReference type="NCBI Taxonomy" id="115781"/>
    <lineage>
        <taxon>Bacteria</taxon>
        <taxon>Pseudomonadati</taxon>
        <taxon>Thermodesulfobacteriota</taxon>
        <taxon>Desulfobacteria</taxon>
        <taxon>Desulfobacterales</taxon>
        <taxon>Desulfobacteraceae</taxon>
        <taxon>Desulfotignum</taxon>
    </lineage>
</organism>
<dbReference type="InterPro" id="IPR035093">
    <property type="entry name" value="RelE/ParE_toxin_dom_sf"/>
</dbReference>
<dbReference type="Proteomes" id="UP000706172">
    <property type="component" value="Unassembled WGS sequence"/>
</dbReference>
<dbReference type="InterPro" id="IPR007712">
    <property type="entry name" value="RelE/ParE_toxin"/>
</dbReference>
<gene>
    <name evidence="2" type="ORF">H0S81_09880</name>
</gene>
<name>A0A931CVN6_9BACT</name>
<keyword evidence="1" id="KW-1277">Toxin-antitoxin system</keyword>
<reference evidence="2" key="1">
    <citation type="submission" date="2020-07" db="EMBL/GenBank/DDBJ databases">
        <title>Severe corrosion of carbon steel in oil field produced water can be linked to methanogenic archaea containing a special type of NiFe hydrogenase.</title>
        <authorList>
            <person name="Lahme S."/>
            <person name="Mand J."/>
            <person name="Longwell J."/>
            <person name="Smith R."/>
            <person name="Enning D."/>
        </authorList>
    </citation>
    <scope>NUCLEOTIDE SEQUENCE</scope>
    <source>
        <strain evidence="2">MIC098Bin6</strain>
    </source>
</reference>
<dbReference type="Pfam" id="PF05016">
    <property type="entry name" value="ParE_toxin"/>
    <property type="match status" value="1"/>
</dbReference>
<sequence>MKLRYTDRAMDDLDLAFAWYERQRRGLGFDFLDCVEIAVKSIIENYAMYRIHYLNFRGFVVRRFPFTVFYTVEENEIVLHSVFDNRQNPEKKP</sequence>
<accession>A0A931CVN6</accession>
<evidence type="ECO:0000313" key="2">
    <source>
        <dbReference type="EMBL" id="MBG0780217.1"/>
    </source>
</evidence>
<comment type="caution">
    <text evidence="2">The sequence shown here is derived from an EMBL/GenBank/DDBJ whole genome shotgun (WGS) entry which is preliminary data.</text>
</comment>